<dbReference type="EMBL" id="JGDM01000124">
    <property type="protein sequence ID" value="EXZ42174.1"/>
    <property type="molecule type" value="Genomic_DNA"/>
</dbReference>
<dbReference type="PATRIC" id="fig|1339280.3.peg.4502"/>
<dbReference type="InterPro" id="IPR021958">
    <property type="entry name" value="DUF3575"/>
</dbReference>
<reference evidence="1 2" key="1">
    <citation type="submission" date="2014-02" db="EMBL/GenBank/DDBJ databases">
        <authorList>
            <person name="Sears C."/>
            <person name="Carroll K."/>
            <person name="Sack B.R."/>
            <person name="Qadri F."/>
            <person name="Myers L.L."/>
            <person name="Chung G.-T."/>
            <person name="Escheverria P."/>
            <person name="Fraser C.M."/>
            <person name="Sadzewicz L."/>
            <person name="Shefchek K.A."/>
            <person name="Tallon L."/>
            <person name="Das S.P."/>
            <person name="Daugherty S."/>
            <person name="Mongodin E.F."/>
        </authorList>
    </citation>
    <scope>NUCLEOTIDE SEQUENCE [LARGE SCALE GENOMIC DNA]</scope>
    <source>
        <strain evidence="1 2">2-F-2 #4</strain>
    </source>
</reference>
<protein>
    <recommendedName>
        <fullName evidence="3">DUF3575 domain-containing protein</fullName>
    </recommendedName>
</protein>
<organism evidence="1 2">
    <name type="scientific">Bacteroides fragilis str. 2-F-2 #4</name>
    <dbReference type="NCBI Taxonomy" id="1339280"/>
    <lineage>
        <taxon>Bacteria</taxon>
        <taxon>Pseudomonadati</taxon>
        <taxon>Bacteroidota</taxon>
        <taxon>Bacteroidia</taxon>
        <taxon>Bacteroidales</taxon>
        <taxon>Bacteroidaceae</taxon>
        <taxon>Bacteroides</taxon>
    </lineage>
</organism>
<dbReference type="Proteomes" id="UP000022272">
    <property type="component" value="Unassembled WGS sequence"/>
</dbReference>
<evidence type="ECO:0000313" key="1">
    <source>
        <dbReference type="EMBL" id="EXZ42174.1"/>
    </source>
</evidence>
<accession>A0A016A560</accession>
<proteinExistence type="predicted"/>
<evidence type="ECO:0008006" key="3">
    <source>
        <dbReference type="Google" id="ProtNLM"/>
    </source>
</evidence>
<dbReference type="Pfam" id="PF12099">
    <property type="entry name" value="DUF3575"/>
    <property type="match status" value="1"/>
</dbReference>
<sequence length="182" mass="21344">MDKYRFLFLLLFSFFSLKGFSQFYSARTNLIGLGTGNLNVEFGMTLNKKFSIHLPVQYNPFIYNKSKNTKFQNLTVMPSGRYWFRESFMDQFIGFSLVGSRFHIGNLFDNYRYDGYGFGAGVSFGWTYPMASRWNFEWEVGVAGLWTSYDKSVCKACGYTYGREHKWYLVPHKVAVNLIYLF</sequence>
<name>A0A016A560_BACFG</name>
<evidence type="ECO:0000313" key="2">
    <source>
        <dbReference type="Proteomes" id="UP000022272"/>
    </source>
</evidence>
<gene>
    <name evidence="1" type="ORF">M076_4715</name>
</gene>
<dbReference type="AlphaFoldDB" id="A0A016A560"/>
<comment type="caution">
    <text evidence="1">The sequence shown here is derived from an EMBL/GenBank/DDBJ whole genome shotgun (WGS) entry which is preliminary data.</text>
</comment>
<dbReference type="RefSeq" id="WP_032564528.1">
    <property type="nucleotide sequence ID" value="NZ_JGDM01000124.1"/>
</dbReference>